<dbReference type="Proteomes" id="UP000694568">
    <property type="component" value="Unplaced"/>
</dbReference>
<evidence type="ECO:0000313" key="4">
    <source>
        <dbReference type="Proteomes" id="UP000694568"/>
    </source>
</evidence>
<dbReference type="GO" id="GO:0005737">
    <property type="term" value="C:cytoplasm"/>
    <property type="evidence" value="ECO:0007669"/>
    <property type="project" value="TreeGrafter"/>
</dbReference>
<dbReference type="InterPro" id="IPR011990">
    <property type="entry name" value="TPR-like_helical_dom_sf"/>
</dbReference>
<dbReference type="RefSeq" id="XP_031168443.1">
    <property type="nucleotide sequence ID" value="XM_031312583.2"/>
</dbReference>
<feature type="compositionally biased region" description="Basic and acidic residues" evidence="1">
    <location>
        <begin position="76"/>
        <end position="98"/>
    </location>
</feature>
<evidence type="ECO:0000313" key="3">
    <source>
        <dbReference type="Ensembl" id="ENSSLUP00000032741.1"/>
    </source>
</evidence>
<proteinExistence type="predicted"/>
<dbReference type="InterPro" id="IPR013761">
    <property type="entry name" value="SAM/pointed_sf"/>
</dbReference>
<dbReference type="InterPro" id="IPR001660">
    <property type="entry name" value="SAM"/>
</dbReference>
<name>A0A8C9YXQ2_SANLU</name>
<reference evidence="3" key="2">
    <citation type="submission" date="2025-09" db="UniProtKB">
        <authorList>
            <consortium name="Ensembl"/>
        </authorList>
    </citation>
    <scope>IDENTIFICATION</scope>
</reference>
<dbReference type="GeneTree" id="ENSGT00390000013973"/>
<dbReference type="Gene3D" id="1.10.150.50">
    <property type="entry name" value="Transcription Factor, Ets-1"/>
    <property type="match status" value="1"/>
</dbReference>
<feature type="domain" description="SAM" evidence="2">
    <location>
        <begin position="12"/>
        <end position="56"/>
    </location>
</feature>
<dbReference type="PROSITE" id="PS50105">
    <property type="entry name" value="SAM_DOMAIN"/>
    <property type="match status" value="1"/>
</dbReference>
<dbReference type="PANTHER" id="PTHR16155:SF3">
    <property type="entry name" value="STERILE ALPHA MOTIF DOMAIN-CONTAINING PROTEIN 9-LIKE"/>
    <property type="match status" value="1"/>
</dbReference>
<keyword evidence="4" id="KW-1185">Reference proteome</keyword>
<evidence type="ECO:0000259" key="2">
    <source>
        <dbReference type="PROSITE" id="PS50105"/>
    </source>
</evidence>
<reference evidence="3" key="1">
    <citation type="submission" date="2025-08" db="UniProtKB">
        <authorList>
            <consortium name="Ensembl"/>
        </authorList>
    </citation>
    <scope>IDENTIFICATION</scope>
</reference>
<evidence type="ECO:0000256" key="1">
    <source>
        <dbReference type="SAM" id="MobiDB-lite"/>
    </source>
</evidence>
<dbReference type="PANTHER" id="PTHR16155">
    <property type="entry name" value="DED DOMAIN-CONTAINING PROTEIN"/>
    <property type="match status" value="1"/>
</dbReference>
<dbReference type="Pfam" id="PF00536">
    <property type="entry name" value="SAM_1"/>
    <property type="match status" value="1"/>
</dbReference>
<dbReference type="FunFam" id="1.10.150.50:FF:000126">
    <property type="entry name" value="Zmp:0000000735"/>
    <property type="match status" value="1"/>
</dbReference>
<dbReference type="RefSeq" id="XP_031168442.1">
    <property type="nucleotide sequence ID" value="XM_031312582.2"/>
</dbReference>
<dbReference type="GeneID" id="116059485"/>
<dbReference type="Ensembl" id="ENSSLUT00000033772.1">
    <property type="protein sequence ID" value="ENSSLUP00000032741.1"/>
    <property type="gene ID" value="ENSSLUG00000014621.1"/>
</dbReference>
<protein>
    <submittedName>
        <fullName evidence="3">Sterile alpha motif domain containing 9 like</fullName>
    </submittedName>
</protein>
<accession>A0A8C9YXQ2</accession>
<dbReference type="Gene3D" id="1.25.40.10">
    <property type="entry name" value="Tetratricopeptide repeat domain"/>
    <property type="match status" value="1"/>
</dbReference>
<feature type="region of interest" description="Disordered" evidence="1">
    <location>
        <begin position="76"/>
        <end position="130"/>
    </location>
</feature>
<organism evidence="3 4">
    <name type="scientific">Sander lucioperca</name>
    <name type="common">Pike-perch</name>
    <name type="synonym">Perca lucioperca</name>
    <dbReference type="NCBI Taxonomy" id="283035"/>
    <lineage>
        <taxon>Eukaryota</taxon>
        <taxon>Metazoa</taxon>
        <taxon>Chordata</taxon>
        <taxon>Craniata</taxon>
        <taxon>Vertebrata</taxon>
        <taxon>Euteleostomi</taxon>
        <taxon>Actinopterygii</taxon>
        <taxon>Neopterygii</taxon>
        <taxon>Teleostei</taxon>
        <taxon>Neoteleostei</taxon>
        <taxon>Acanthomorphata</taxon>
        <taxon>Eupercaria</taxon>
        <taxon>Perciformes</taxon>
        <taxon>Percoidei</taxon>
        <taxon>Percidae</taxon>
        <taxon>Luciopercinae</taxon>
        <taxon>Sander</taxon>
    </lineage>
</organism>
<dbReference type="SMART" id="SM00454">
    <property type="entry name" value="SAM"/>
    <property type="match status" value="1"/>
</dbReference>
<gene>
    <name evidence="3" type="primary">samd9l</name>
</gene>
<feature type="compositionally biased region" description="Basic and acidic residues" evidence="1">
    <location>
        <begin position="117"/>
        <end position="130"/>
    </location>
</feature>
<sequence length="1545" mass="178474">MADELEQSPKNWTESQVSTWLRSIGVKEQYIKKLCEEEVDGQILLTLNEDFLKTNICMKSGPAHLIIQKRDELINSKQRSQEKKKPTGGKKTELEQKSQETVQCIPATSEGPPAQTLERDQDVPKDRQTAQERCVLTSKEDCRPRPFDQEGIDFIYVKHRVLQPESGAFNLTSPCHEFKSLSVAAALDRTRLQAKFAKEVLKFATGCMNIRSNGTIHFGVMDSKEDTGYVHGEIVGIPIQEKDIYVDALDYIERSFSSDKEHVRQCVRPPRFIEVMDRESSEKRYVVEVDIVPSVGIVKNKVYAVRLPNFKESSNKVEFEKETILRRVGSKTEPVIDKDLSDFYQRVKDRDAQREEAEKSQFLSAPDFCQDLGRKLTMLMTSGKKFMEKEKWFIFVTNKFNPDDLCNIDWLLNMNIFCVFDFDPDSKISGLCSKYLQHHAANMHSLQSYRISGDMSIKEFTTHLHLFDQTSWIFCNGRTDFKGNETPCDEMTWIKTKMTFLRESVSLICKQILPKGTFQVIFLLTSPVEKPLLHTFNEFFTDMEGHEDIICICELQENFPKWQSFAEGSCGTETVNNSSIVGMKMSHINSTLQQIQPVKACASKHLPVFVKGICLLETHIEEQMYSLEILMVDHCDETSEDFINEEKENIEQQFYRGGRVNWLNFWLAEHKYLGDVIERDAFRDVSKLLNDALKCNTDETPVNSINIYHHPGSGGSTVARHVLWNNRKDLRCAVVKPSYSAAVVAQHAVELREYEEKDPQRCLPVLLLIEDSDKEYLDDLRNELEVGINTKRIQFGTLCFILLSCRRSHNPEKRCKDSPLQNVSVTHKLSDQEKRKFAGKRQVLEERYEPEFILTFVLMSEGFNENYIQQFVEHLLQGIDHQSVVTRLILYVALLNTYVQNSFISQSHCEALLALTFHLERFHQHEFEKSLSPQAQLVFLHLRDDKTHIKSIKIIHPLVAMEILQQLLGDQQTQSSLAMSLLCENMLFEHRFGREEYLSFLRALFIRRARISKGDEYDSLFSPLIEHVCEEEKSPDKAIELLKEAFQRFHLDPFFAQQLARLHYTYEKFEEAKHWAETAAKQLPNNSYILDTKGQVYRKWFQAKCKAIDNDNVPKTAQNIADAVETALKALECFQECEKAADADMENVNSSGYFSEVEVGCSLIKLISSSSVFENRANGHSECMKYLITDYIPKEVEDAWEPFHDRLKKLHKTMQDALEWISEDLSYFQTDIGADEGETPESPEEKISHPLKWLAKKSSEYGKYFSEVDSTALLQHGQFIPGNLTPFQKRMIIYHLGGGNITSILSKLTDQRDAVRLLETIVSLYPSNPKKANFGQRDIINYITAHLTLNCLSPQPQKVATLQDLQALCHQLPTDKRKCLPSALFLLTLLFWPEDHDVDHEKETKYEIVQAAVEHLEKDYRMKMKDIPQRKRRLYTHFFLGNGNGLNKFVHKRKFERVTKVFSVSEKRMKWFRGEAWKKPEIAAMLKRVSGWTEDGVVYLEGPRKKKFNILPLHVPSVPHSNENITFYLGFTFRGPVACNIIVKQ</sequence>
<dbReference type="SUPFAM" id="SSF47769">
    <property type="entry name" value="SAM/Pointed domain"/>
    <property type="match status" value="1"/>
</dbReference>
<dbReference type="OrthoDB" id="2337140at2759"/>
<dbReference type="SUPFAM" id="SSF48452">
    <property type="entry name" value="TPR-like"/>
    <property type="match status" value="1"/>
</dbReference>